<feature type="transmembrane region" description="Helical" evidence="1">
    <location>
        <begin position="6"/>
        <end position="25"/>
    </location>
</feature>
<sequence>MDTLVAIFANSLVSSLLLFQSIRLLKRRKARFLSIGLLLLMLPATLCWAVFGYLDNKDVMLACGAGTFLLNVVTLFLYIQARSFRKTAI</sequence>
<dbReference type="Proteomes" id="UP000263900">
    <property type="component" value="Chromosome"/>
</dbReference>
<accession>A0A3B7MIX2</accession>
<evidence type="ECO:0000256" key="1">
    <source>
        <dbReference type="SAM" id="Phobius"/>
    </source>
</evidence>
<reference evidence="2 3" key="1">
    <citation type="submission" date="2018-09" db="EMBL/GenBank/DDBJ databases">
        <title>Genome sequencing of strain 6GH32-13.</title>
        <authorList>
            <person name="Weon H.-Y."/>
            <person name="Heo J."/>
            <person name="Kwon S.-W."/>
        </authorList>
    </citation>
    <scope>NUCLEOTIDE SEQUENCE [LARGE SCALE GENOMIC DNA]</scope>
    <source>
        <strain evidence="2 3">5GH32-13</strain>
    </source>
</reference>
<feature type="transmembrane region" description="Helical" evidence="1">
    <location>
        <begin position="32"/>
        <end position="53"/>
    </location>
</feature>
<dbReference type="AlphaFoldDB" id="A0A3B7MIX2"/>
<keyword evidence="1" id="KW-1133">Transmembrane helix</keyword>
<name>A0A3B7MIX2_9BACT</name>
<evidence type="ECO:0000313" key="2">
    <source>
        <dbReference type="EMBL" id="AXY74394.1"/>
    </source>
</evidence>
<keyword evidence="3" id="KW-1185">Reference proteome</keyword>
<dbReference type="RefSeq" id="WP_119050281.1">
    <property type="nucleotide sequence ID" value="NZ_CP032157.1"/>
</dbReference>
<organism evidence="2 3">
    <name type="scientific">Paraflavitalea soli</name>
    <dbReference type="NCBI Taxonomy" id="2315862"/>
    <lineage>
        <taxon>Bacteria</taxon>
        <taxon>Pseudomonadati</taxon>
        <taxon>Bacteroidota</taxon>
        <taxon>Chitinophagia</taxon>
        <taxon>Chitinophagales</taxon>
        <taxon>Chitinophagaceae</taxon>
        <taxon>Paraflavitalea</taxon>
    </lineage>
</organism>
<evidence type="ECO:0000313" key="3">
    <source>
        <dbReference type="Proteomes" id="UP000263900"/>
    </source>
</evidence>
<keyword evidence="1" id="KW-0812">Transmembrane</keyword>
<proteinExistence type="predicted"/>
<gene>
    <name evidence="2" type="ORF">D3H65_10570</name>
</gene>
<dbReference type="EMBL" id="CP032157">
    <property type="protein sequence ID" value="AXY74394.1"/>
    <property type="molecule type" value="Genomic_DNA"/>
</dbReference>
<keyword evidence="1" id="KW-0472">Membrane</keyword>
<dbReference type="KEGG" id="pseg:D3H65_10570"/>
<protein>
    <recommendedName>
        <fullName evidence="4">MtN3 and saliva related transmembrane protein</fullName>
    </recommendedName>
</protein>
<feature type="transmembrane region" description="Helical" evidence="1">
    <location>
        <begin position="59"/>
        <end position="79"/>
    </location>
</feature>
<dbReference type="Gene3D" id="1.20.1280.290">
    <property type="match status" value="1"/>
</dbReference>
<evidence type="ECO:0008006" key="4">
    <source>
        <dbReference type="Google" id="ProtNLM"/>
    </source>
</evidence>